<keyword evidence="5" id="KW-0067">ATP-binding</keyword>
<accession>A0AAV9AW83</accession>
<keyword evidence="3" id="KW-0203">Cytokinin biosynthesis</keyword>
<dbReference type="AlphaFoldDB" id="A0AAV9AW83"/>
<evidence type="ECO:0000256" key="1">
    <source>
        <dbReference type="ARBA" id="ARBA00005842"/>
    </source>
</evidence>
<dbReference type="Gene3D" id="3.40.50.300">
    <property type="entry name" value="P-loop containing nucleotide triphosphate hydrolases"/>
    <property type="match status" value="1"/>
</dbReference>
<name>A0AAV9AW83_ACOGR</name>
<reference evidence="7" key="1">
    <citation type="journal article" date="2023" name="Nat. Commun.">
        <title>Diploid and tetraploid genomes of Acorus and the evolution of monocots.</title>
        <authorList>
            <person name="Ma L."/>
            <person name="Liu K.W."/>
            <person name="Li Z."/>
            <person name="Hsiao Y.Y."/>
            <person name="Qi Y."/>
            <person name="Fu T."/>
            <person name="Tang G.D."/>
            <person name="Zhang D."/>
            <person name="Sun W.H."/>
            <person name="Liu D.K."/>
            <person name="Li Y."/>
            <person name="Chen G.Z."/>
            <person name="Liu X.D."/>
            <person name="Liao X.Y."/>
            <person name="Jiang Y.T."/>
            <person name="Yu X."/>
            <person name="Hao Y."/>
            <person name="Huang J."/>
            <person name="Zhao X.W."/>
            <person name="Ke S."/>
            <person name="Chen Y.Y."/>
            <person name="Wu W.L."/>
            <person name="Hsu J.L."/>
            <person name="Lin Y.F."/>
            <person name="Huang M.D."/>
            <person name="Li C.Y."/>
            <person name="Huang L."/>
            <person name="Wang Z.W."/>
            <person name="Zhao X."/>
            <person name="Zhong W.Y."/>
            <person name="Peng D.H."/>
            <person name="Ahmad S."/>
            <person name="Lan S."/>
            <person name="Zhang J.S."/>
            <person name="Tsai W.C."/>
            <person name="Van de Peer Y."/>
            <person name="Liu Z.J."/>
        </authorList>
    </citation>
    <scope>NUCLEOTIDE SEQUENCE</scope>
    <source>
        <strain evidence="7">SCP</strain>
    </source>
</reference>
<keyword evidence="4" id="KW-0547">Nucleotide-binding</keyword>
<proteinExistence type="inferred from homology"/>
<dbReference type="EMBL" id="JAUJYN010000006">
    <property type="protein sequence ID" value="KAK1268161.1"/>
    <property type="molecule type" value="Genomic_DNA"/>
</dbReference>
<dbReference type="Gene3D" id="1.10.287.890">
    <property type="entry name" value="Crystal structure of tRNA isopentenylpyrophosphate transferase (bh2366) domain"/>
    <property type="match status" value="1"/>
</dbReference>
<dbReference type="PANTHER" id="PTHR11088">
    <property type="entry name" value="TRNA DIMETHYLALLYLTRANSFERASE"/>
    <property type="match status" value="1"/>
</dbReference>
<evidence type="ECO:0000256" key="3">
    <source>
        <dbReference type="ARBA" id="ARBA00022712"/>
    </source>
</evidence>
<dbReference type="GO" id="GO:0009691">
    <property type="term" value="P:cytokinin biosynthetic process"/>
    <property type="evidence" value="ECO:0007669"/>
    <property type="project" value="UniProtKB-KW"/>
</dbReference>
<gene>
    <name evidence="7" type="ORF">QJS04_geneDACA017664</name>
</gene>
<dbReference type="SUPFAM" id="SSF52540">
    <property type="entry name" value="P-loop containing nucleoside triphosphate hydrolases"/>
    <property type="match status" value="1"/>
</dbReference>
<dbReference type="InterPro" id="IPR039657">
    <property type="entry name" value="Dimethylallyltransferase"/>
</dbReference>
<comment type="caution">
    <text evidence="7">The sequence shown here is derived from an EMBL/GenBank/DDBJ whole genome shotgun (WGS) entry which is preliminary data.</text>
</comment>
<evidence type="ECO:0000256" key="6">
    <source>
        <dbReference type="SAM" id="MobiDB-lite"/>
    </source>
</evidence>
<evidence type="ECO:0000313" key="7">
    <source>
        <dbReference type="EMBL" id="KAK1268161.1"/>
    </source>
</evidence>
<sequence length="320" mass="35895">MRLSLCRRPRSVRPFPWSPNPMDPRRHHRRRPHHDNKKTPIVVVMGATGTGKSRLSVDVASRFPSEIINSDKIQLYRGLDVTTNKIPLPDRRGVPHHLLGDADPSAGDLPPSAFRRLASSAVSSISSRRRLPVLAGGSNSLIHALLSDRFVPHDDFLSPVRLRFNCCFLWVDIAGDVLVEHLDRRVDEMLGLGMFEELAGYLGTAESRAESGRNVGLNRAIGVPEFSKFFSRFGQRARPDADGEARKAYEEAVEEVKENTRRLAEVQRMKIVRLGSSAGWRLHRLDATEAVRAVLEGEPARFKEMWDRDVLRPGLEGGCM</sequence>
<dbReference type="PANTHER" id="PTHR11088:SF86">
    <property type="entry name" value="ADENYLATE ISOPENTENYLTRANSFERASE 4-RELATED"/>
    <property type="match status" value="1"/>
</dbReference>
<keyword evidence="2" id="KW-0808">Transferase</keyword>
<dbReference type="Proteomes" id="UP001179952">
    <property type="component" value="Unassembled WGS sequence"/>
</dbReference>
<comment type="similarity">
    <text evidence="1">Belongs to the IPP transferase family.</text>
</comment>
<evidence type="ECO:0000256" key="2">
    <source>
        <dbReference type="ARBA" id="ARBA00022679"/>
    </source>
</evidence>
<keyword evidence="8" id="KW-1185">Reference proteome</keyword>
<protein>
    <recommendedName>
        <fullName evidence="9">Adenylate isopentenyltransferase</fullName>
    </recommendedName>
</protein>
<evidence type="ECO:0008006" key="9">
    <source>
        <dbReference type="Google" id="ProtNLM"/>
    </source>
</evidence>
<evidence type="ECO:0000256" key="4">
    <source>
        <dbReference type="ARBA" id="ARBA00022741"/>
    </source>
</evidence>
<dbReference type="GO" id="GO:0005524">
    <property type="term" value="F:ATP binding"/>
    <property type="evidence" value="ECO:0007669"/>
    <property type="project" value="UniProtKB-KW"/>
</dbReference>
<reference evidence="7" key="2">
    <citation type="submission" date="2023-06" db="EMBL/GenBank/DDBJ databases">
        <authorList>
            <person name="Ma L."/>
            <person name="Liu K.-W."/>
            <person name="Li Z."/>
            <person name="Hsiao Y.-Y."/>
            <person name="Qi Y."/>
            <person name="Fu T."/>
            <person name="Tang G."/>
            <person name="Zhang D."/>
            <person name="Sun W.-H."/>
            <person name="Liu D.-K."/>
            <person name="Li Y."/>
            <person name="Chen G.-Z."/>
            <person name="Liu X.-D."/>
            <person name="Liao X.-Y."/>
            <person name="Jiang Y.-T."/>
            <person name="Yu X."/>
            <person name="Hao Y."/>
            <person name="Huang J."/>
            <person name="Zhao X.-W."/>
            <person name="Ke S."/>
            <person name="Chen Y.-Y."/>
            <person name="Wu W.-L."/>
            <person name="Hsu J.-L."/>
            <person name="Lin Y.-F."/>
            <person name="Huang M.-D."/>
            <person name="Li C.-Y."/>
            <person name="Huang L."/>
            <person name="Wang Z.-W."/>
            <person name="Zhao X."/>
            <person name="Zhong W.-Y."/>
            <person name="Peng D.-H."/>
            <person name="Ahmad S."/>
            <person name="Lan S."/>
            <person name="Zhang J.-S."/>
            <person name="Tsai W.-C."/>
            <person name="Van De Peer Y."/>
            <person name="Liu Z.-J."/>
        </authorList>
    </citation>
    <scope>NUCLEOTIDE SEQUENCE</scope>
    <source>
        <strain evidence="7">SCP</strain>
        <tissue evidence="7">Leaves</tissue>
    </source>
</reference>
<dbReference type="Pfam" id="PF01715">
    <property type="entry name" value="IPPT"/>
    <property type="match status" value="2"/>
</dbReference>
<organism evidence="7 8">
    <name type="scientific">Acorus gramineus</name>
    <name type="common">Dwarf sweet flag</name>
    <dbReference type="NCBI Taxonomy" id="55184"/>
    <lineage>
        <taxon>Eukaryota</taxon>
        <taxon>Viridiplantae</taxon>
        <taxon>Streptophyta</taxon>
        <taxon>Embryophyta</taxon>
        <taxon>Tracheophyta</taxon>
        <taxon>Spermatophyta</taxon>
        <taxon>Magnoliopsida</taxon>
        <taxon>Liliopsida</taxon>
        <taxon>Acoraceae</taxon>
        <taxon>Acorus</taxon>
    </lineage>
</organism>
<feature type="compositionally biased region" description="Basic residues" evidence="6">
    <location>
        <begin position="1"/>
        <end position="11"/>
    </location>
</feature>
<evidence type="ECO:0000313" key="8">
    <source>
        <dbReference type="Proteomes" id="UP001179952"/>
    </source>
</evidence>
<dbReference type="InterPro" id="IPR027417">
    <property type="entry name" value="P-loop_NTPase"/>
</dbReference>
<dbReference type="GO" id="GO:0005739">
    <property type="term" value="C:mitochondrion"/>
    <property type="evidence" value="ECO:0007669"/>
    <property type="project" value="TreeGrafter"/>
</dbReference>
<evidence type="ECO:0000256" key="5">
    <source>
        <dbReference type="ARBA" id="ARBA00022840"/>
    </source>
</evidence>
<dbReference type="GO" id="GO:0052381">
    <property type="term" value="F:tRNA dimethylallyltransferase activity"/>
    <property type="evidence" value="ECO:0007669"/>
    <property type="project" value="TreeGrafter"/>
</dbReference>
<feature type="region of interest" description="Disordered" evidence="6">
    <location>
        <begin position="1"/>
        <end position="37"/>
    </location>
</feature>
<feature type="compositionally biased region" description="Basic residues" evidence="6">
    <location>
        <begin position="25"/>
        <end position="36"/>
    </location>
</feature>
<dbReference type="GO" id="GO:0006400">
    <property type="term" value="P:tRNA modification"/>
    <property type="evidence" value="ECO:0007669"/>
    <property type="project" value="TreeGrafter"/>
</dbReference>